<evidence type="ECO:0000313" key="1">
    <source>
        <dbReference type="Proteomes" id="UP000095283"/>
    </source>
</evidence>
<evidence type="ECO:0000313" key="2">
    <source>
        <dbReference type="WBParaSite" id="Hba_10550"/>
    </source>
</evidence>
<proteinExistence type="predicted"/>
<organism evidence="1 2">
    <name type="scientific">Heterorhabditis bacteriophora</name>
    <name type="common">Entomopathogenic nematode worm</name>
    <dbReference type="NCBI Taxonomy" id="37862"/>
    <lineage>
        <taxon>Eukaryota</taxon>
        <taxon>Metazoa</taxon>
        <taxon>Ecdysozoa</taxon>
        <taxon>Nematoda</taxon>
        <taxon>Chromadorea</taxon>
        <taxon>Rhabditida</taxon>
        <taxon>Rhabditina</taxon>
        <taxon>Rhabditomorpha</taxon>
        <taxon>Strongyloidea</taxon>
        <taxon>Heterorhabditidae</taxon>
        <taxon>Heterorhabditis</taxon>
    </lineage>
</organism>
<reference evidence="2" key="1">
    <citation type="submission" date="2016-11" db="UniProtKB">
        <authorList>
            <consortium name="WormBaseParasite"/>
        </authorList>
    </citation>
    <scope>IDENTIFICATION</scope>
</reference>
<keyword evidence="1" id="KW-1185">Reference proteome</keyword>
<dbReference type="Proteomes" id="UP000095283">
    <property type="component" value="Unplaced"/>
</dbReference>
<dbReference type="AlphaFoldDB" id="A0A1I7WZI3"/>
<protein>
    <submittedName>
        <fullName evidence="2">Ovule protein</fullName>
    </submittedName>
</protein>
<accession>A0A1I7WZI3</accession>
<dbReference type="WBParaSite" id="Hba_10550">
    <property type="protein sequence ID" value="Hba_10550"/>
    <property type="gene ID" value="Hba_10550"/>
</dbReference>
<name>A0A1I7WZI3_HETBA</name>
<sequence length="99" mass="11323">MRYNFIYKPYNVLSACTHSDVATFQSESYVETEPGAIKGEGRTDRSPNIPFRTRDAYVILPYSRRPRYPSVLQTPNLSITLEYQRSTSSLKFPSHGNKG</sequence>